<dbReference type="Proteomes" id="UP000002574">
    <property type="component" value="Chromosome"/>
</dbReference>
<dbReference type="STRING" id="608538.HTH_0206"/>
<keyword evidence="1" id="KW-0175">Coiled coil</keyword>
<evidence type="ECO:0000256" key="1">
    <source>
        <dbReference type="SAM" id="Coils"/>
    </source>
</evidence>
<sequence length="113" mass="13231">MSVRHQVRGYVEKLFEGLKEKLHGGEYLVFNVYAKEGNILEMVDVRVDFSDGEAIKKFLDRTTRETLEQEVKGLRLIAMVLEKDGDYVFSSQEEISEELKEEIKEMIEQLKEE</sequence>
<keyword evidence="3" id="KW-1185">Reference proteome</keyword>
<accession>D3DFS1</accession>
<name>D3DFS1_HYDTT</name>
<proteinExistence type="predicted"/>
<dbReference type="EMBL" id="AP011112">
    <property type="protein sequence ID" value="BAI68673.1"/>
    <property type="molecule type" value="Genomic_DNA"/>
</dbReference>
<organism evidence="2 3">
    <name type="scientific">Hydrogenobacter thermophilus (strain DSM 6534 / IAM 12695 / TK-6)</name>
    <dbReference type="NCBI Taxonomy" id="608538"/>
    <lineage>
        <taxon>Bacteria</taxon>
        <taxon>Pseudomonadati</taxon>
        <taxon>Aquificota</taxon>
        <taxon>Aquificia</taxon>
        <taxon>Aquificales</taxon>
        <taxon>Aquificaceae</taxon>
        <taxon>Hydrogenobacter</taxon>
    </lineage>
</organism>
<evidence type="ECO:0000313" key="2">
    <source>
        <dbReference type="EMBL" id="BAI68673.1"/>
    </source>
</evidence>
<reference evidence="2 3" key="1">
    <citation type="journal article" date="2010" name="J. Bacteriol.">
        <title>Complete genome sequence of the thermophilic, obligately chemolithoautotrophic hydrogen-oxidizing bacterium Hydrogenobacter thermophilus TK-6.</title>
        <authorList>
            <person name="Arai H."/>
            <person name="Kanbe H."/>
            <person name="Ishii M."/>
            <person name="Igarashi Y."/>
        </authorList>
    </citation>
    <scope>NUCLEOTIDE SEQUENCE [LARGE SCALE GENOMIC DNA]</scope>
    <source>
        <strain evidence="3">DSM 6534 / IAM 12695 / TK-6 [Tokyo]</strain>
    </source>
</reference>
<gene>
    <name evidence="2" type="ordered locus">HTH_0206</name>
</gene>
<dbReference type="KEGG" id="hth:HTH_0206"/>
<dbReference type="RefSeq" id="WP_012962856.1">
    <property type="nucleotide sequence ID" value="NC_013799.1"/>
</dbReference>
<dbReference type="AlphaFoldDB" id="D3DFS1"/>
<feature type="coiled-coil region" evidence="1">
    <location>
        <begin position="64"/>
        <end position="113"/>
    </location>
</feature>
<dbReference type="OrthoDB" id="15118at2"/>
<protein>
    <submittedName>
        <fullName evidence="2">Uncharacterized protein</fullName>
    </submittedName>
</protein>
<evidence type="ECO:0000313" key="3">
    <source>
        <dbReference type="Proteomes" id="UP000002574"/>
    </source>
</evidence>